<keyword evidence="2" id="KW-1185">Reference proteome</keyword>
<organism evidence="1 2">
    <name type="scientific">Amanita thiersii Skay4041</name>
    <dbReference type="NCBI Taxonomy" id="703135"/>
    <lineage>
        <taxon>Eukaryota</taxon>
        <taxon>Fungi</taxon>
        <taxon>Dikarya</taxon>
        <taxon>Basidiomycota</taxon>
        <taxon>Agaricomycotina</taxon>
        <taxon>Agaricomycetes</taxon>
        <taxon>Agaricomycetidae</taxon>
        <taxon>Agaricales</taxon>
        <taxon>Pluteineae</taxon>
        <taxon>Amanitaceae</taxon>
        <taxon>Amanita</taxon>
    </lineage>
</organism>
<gene>
    <name evidence="1" type="ORF">AMATHDRAFT_64768</name>
</gene>
<evidence type="ECO:0000313" key="2">
    <source>
        <dbReference type="Proteomes" id="UP000242287"/>
    </source>
</evidence>
<name>A0A2A9NF45_9AGAR</name>
<evidence type="ECO:0000313" key="1">
    <source>
        <dbReference type="EMBL" id="PFH48688.1"/>
    </source>
</evidence>
<proteinExistence type="predicted"/>
<dbReference type="AlphaFoldDB" id="A0A2A9NF45"/>
<accession>A0A2A9NF45</accession>
<sequence>MLIRSTLPVTPSKPSALKVQPLSAPNPYFRRFNVLLFTFICPFANTHLYCLCGQCFTCSQHR</sequence>
<protein>
    <submittedName>
        <fullName evidence="1">Uncharacterized protein</fullName>
    </submittedName>
</protein>
<dbReference type="EMBL" id="KZ302053">
    <property type="protein sequence ID" value="PFH48688.1"/>
    <property type="molecule type" value="Genomic_DNA"/>
</dbReference>
<dbReference type="Proteomes" id="UP000242287">
    <property type="component" value="Unassembled WGS sequence"/>
</dbReference>
<reference evidence="1 2" key="1">
    <citation type="submission" date="2014-02" db="EMBL/GenBank/DDBJ databases">
        <title>Transposable element dynamics among asymbiotic and ectomycorrhizal Amanita fungi.</title>
        <authorList>
            <consortium name="DOE Joint Genome Institute"/>
            <person name="Hess J."/>
            <person name="Skrede I."/>
            <person name="Wolfe B."/>
            <person name="LaButti K."/>
            <person name="Ohm R.A."/>
            <person name="Grigoriev I.V."/>
            <person name="Pringle A."/>
        </authorList>
    </citation>
    <scope>NUCLEOTIDE SEQUENCE [LARGE SCALE GENOMIC DNA]</scope>
    <source>
        <strain evidence="1 2">SKay4041</strain>
    </source>
</reference>